<accession>A0A438F9G3</accession>
<dbReference type="Proteomes" id="UP000288805">
    <property type="component" value="Unassembled WGS sequence"/>
</dbReference>
<evidence type="ECO:0000313" key="2">
    <source>
        <dbReference type="EMBL" id="RVW56571.1"/>
    </source>
</evidence>
<name>A0A438F9G3_VITVI</name>
<dbReference type="EMBL" id="QGNW01001074">
    <property type="protein sequence ID" value="RVW56571.1"/>
    <property type="molecule type" value="Genomic_DNA"/>
</dbReference>
<dbReference type="InterPro" id="IPR026960">
    <property type="entry name" value="RVT-Znf"/>
</dbReference>
<proteinExistence type="predicted"/>
<comment type="caution">
    <text evidence="2">The sequence shown here is derived from an EMBL/GenBank/DDBJ whole genome shotgun (WGS) entry which is preliminary data.</text>
</comment>
<gene>
    <name evidence="2" type="ORF">CK203_086726</name>
</gene>
<evidence type="ECO:0000313" key="3">
    <source>
        <dbReference type="Proteomes" id="UP000288805"/>
    </source>
</evidence>
<reference evidence="2 3" key="1">
    <citation type="journal article" date="2018" name="PLoS Genet.">
        <title>Population sequencing reveals clonal diversity and ancestral inbreeding in the grapevine cultivar Chardonnay.</title>
        <authorList>
            <person name="Roach M.J."/>
            <person name="Johnson D.L."/>
            <person name="Bohlmann J."/>
            <person name="van Vuuren H.J."/>
            <person name="Jones S.J."/>
            <person name="Pretorius I.S."/>
            <person name="Schmidt S.A."/>
            <person name="Borneman A.R."/>
        </authorList>
    </citation>
    <scope>NUCLEOTIDE SEQUENCE [LARGE SCALE GENOMIC DNA]</scope>
    <source>
        <strain evidence="3">cv. Chardonnay</strain>
        <tissue evidence="2">Leaf</tissue>
    </source>
</reference>
<dbReference type="Pfam" id="PF13966">
    <property type="entry name" value="zf-RVT"/>
    <property type="match status" value="1"/>
</dbReference>
<feature type="domain" description="Reverse transcriptase zinc-binding" evidence="1">
    <location>
        <begin position="145"/>
        <end position="209"/>
    </location>
</feature>
<dbReference type="AlphaFoldDB" id="A0A438F9G3"/>
<sequence>MAMEISYRKGEFWRRAIVGKFGEVQGGWTTREVRESYGMGLWKDIRKGWEEFFLRTRIHIGNGRRTRFWWDMWVRDSKLKDLFPLLFRIAANNSAVVADQWGRQEGGGGGWEVHFRRPFQDWELEEVNRFLGYISAVRVQEGEDFWFGKLRGKERLRQICIIAVWGKISTVDMLMRRGWSMANRCNLCKENEETVNHILIHCGKTRDLWNLLFSSFGVVWVLPESVRNLLLEWKMKGMGKKRNVVWKMAPICLFWCILESEIEESSKRKRCQIRA</sequence>
<organism evidence="2 3">
    <name type="scientific">Vitis vinifera</name>
    <name type="common">Grape</name>
    <dbReference type="NCBI Taxonomy" id="29760"/>
    <lineage>
        <taxon>Eukaryota</taxon>
        <taxon>Viridiplantae</taxon>
        <taxon>Streptophyta</taxon>
        <taxon>Embryophyta</taxon>
        <taxon>Tracheophyta</taxon>
        <taxon>Spermatophyta</taxon>
        <taxon>Magnoliopsida</taxon>
        <taxon>eudicotyledons</taxon>
        <taxon>Gunneridae</taxon>
        <taxon>Pentapetalae</taxon>
        <taxon>rosids</taxon>
        <taxon>Vitales</taxon>
        <taxon>Vitaceae</taxon>
        <taxon>Viteae</taxon>
        <taxon>Vitis</taxon>
    </lineage>
</organism>
<protein>
    <recommendedName>
        <fullName evidence="1">Reverse transcriptase zinc-binding domain-containing protein</fullName>
    </recommendedName>
</protein>
<evidence type="ECO:0000259" key="1">
    <source>
        <dbReference type="Pfam" id="PF13966"/>
    </source>
</evidence>